<evidence type="ECO:0000256" key="1">
    <source>
        <dbReference type="ARBA" id="ARBA00003618"/>
    </source>
</evidence>
<organism evidence="12 13">
    <name type="scientific">Paucihalobacter ruber</name>
    <dbReference type="NCBI Taxonomy" id="2567861"/>
    <lineage>
        <taxon>Bacteria</taxon>
        <taxon>Pseudomonadati</taxon>
        <taxon>Bacteroidota</taxon>
        <taxon>Flavobacteriia</taxon>
        <taxon>Flavobacteriales</taxon>
        <taxon>Flavobacteriaceae</taxon>
        <taxon>Paucihalobacter</taxon>
    </lineage>
</organism>
<keyword evidence="6" id="KW-0067">ATP-binding</keyword>
<keyword evidence="4" id="KW-0547">Nucleotide-binding</keyword>
<dbReference type="NCBIfam" id="TIGR00634">
    <property type="entry name" value="recN"/>
    <property type="match status" value="1"/>
</dbReference>
<dbReference type="Pfam" id="PF02463">
    <property type="entry name" value="SMC_N"/>
    <property type="match status" value="1"/>
</dbReference>
<dbReference type="GO" id="GO:0009432">
    <property type="term" value="P:SOS response"/>
    <property type="evidence" value="ECO:0007669"/>
    <property type="project" value="TreeGrafter"/>
</dbReference>
<keyword evidence="5 9" id="KW-0227">DNA damage</keyword>
<gene>
    <name evidence="12" type="primary">recN</name>
    <name evidence="12" type="ORF">FJ651_12040</name>
</gene>
<dbReference type="SUPFAM" id="SSF52540">
    <property type="entry name" value="P-loop containing nucleoside triphosphate hydrolases"/>
    <property type="match status" value="2"/>
</dbReference>
<evidence type="ECO:0000256" key="3">
    <source>
        <dbReference type="ARBA" id="ARBA00021315"/>
    </source>
</evidence>
<evidence type="ECO:0000313" key="12">
    <source>
        <dbReference type="EMBL" id="TPV32290.1"/>
    </source>
</evidence>
<comment type="similarity">
    <text evidence="2 9">Belongs to the RecN family.</text>
</comment>
<dbReference type="GO" id="GO:0043590">
    <property type="term" value="C:bacterial nucleoid"/>
    <property type="evidence" value="ECO:0007669"/>
    <property type="project" value="TreeGrafter"/>
</dbReference>
<dbReference type="InterPro" id="IPR027417">
    <property type="entry name" value="P-loop_NTPase"/>
</dbReference>
<dbReference type="CDD" id="cd03241">
    <property type="entry name" value="ABC_RecN"/>
    <property type="match status" value="1"/>
</dbReference>
<sequence length="550" mass="61903">MLSNLNIKNYALIQQLNVKFDAGLTIITGETGAGKSILLGGLGLIMGKRADLSVVANSNDKCVVEAAFEIDRYQLKDFFEAQDLDYNSTTIIRREILPSGKSRAFVNDTPVTLEVLQLLAQKLIDIHSQHQTLELTNDEFQFNIIDALADNGKDLELYKNTLKTYKTESITLHQLKVEQAEALKTLDYNQFLLSELQNVNLENTDLETLEQEFETLNNVEFIAEQLSLSQNYIAEENFGLIGKLTELKQMLSKISGFNKRYEDLKNRIESILIELKDIHLEIESETESLETDPSTLEAINEKLQLFNNLFKKHAVDDISGLINIKKDLENAVDKSFGNDNQIKQLEQSIEKLNRDLLEIGNRLHQNRVKAIPVLIEKITSILTDLGMPNSDFKIDFEKTKEFKSNGLDNISFLFSANKGMQFQSLKKSASGGELSRIMMAIKTILSNYIQMPTLMFDEIDTGVSGEIANKMADTMIKLSKNMQVFAITHLPQIAAKGQAHFKVYKHDTGSKTETNLKLLSENERINEIAQMLSGSSLPSSAIAHAKQLLN</sequence>
<dbReference type="PANTHER" id="PTHR11059:SF0">
    <property type="entry name" value="DNA REPAIR PROTEIN RECN"/>
    <property type="match status" value="1"/>
</dbReference>
<dbReference type="GO" id="GO:0006281">
    <property type="term" value="P:DNA repair"/>
    <property type="evidence" value="ECO:0007669"/>
    <property type="project" value="UniProtKB-KW"/>
</dbReference>
<proteinExistence type="inferred from homology"/>
<evidence type="ECO:0000256" key="9">
    <source>
        <dbReference type="PIRNR" id="PIRNR003128"/>
    </source>
</evidence>
<dbReference type="PANTHER" id="PTHR11059">
    <property type="entry name" value="DNA REPAIR PROTEIN RECN"/>
    <property type="match status" value="1"/>
</dbReference>
<dbReference type="PIRSF" id="PIRSF003128">
    <property type="entry name" value="RecN"/>
    <property type="match status" value="1"/>
</dbReference>
<evidence type="ECO:0000256" key="2">
    <source>
        <dbReference type="ARBA" id="ARBA00009441"/>
    </source>
</evidence>
<evidence type="ECO:0000313" key="13">
    <source>
        <dbReference type="Proteomes" id="UP000317332"/>
    </source>
</evidence>
<comment type="function">
    <text evidence="1 9">May be involved in recombinational repair of damaged DNA.</text>
</comment>
<evidence type="ECO:0000256" key="5">
    <source>
        <dbReference type="ARBA" id="ARBA00022763"/>
    </source>
</evidence>
<evidence type="ECO:0000259" key="11">
    <source>
        <dbReference type="Pfam" id="PF02463"/>
    </source>
</evidence>
<evidence type="ECO:0000256" key="8">
    <source>
        <dbReference type="ARBA" id="ARBA00033408"/>
    </source>
</evidence>
<dbReference type="InterPro" id="IPR004604">
    <property type="entry name" value="DNA_recomb/repair_RecN"/>
</dbReference>
<feature type="domain" description="RecF/RecN/SMC N-terminal" evidence="11">
    <location>
        <begin position="2"/>
        <end position="509"/>
    </location>
</feature>
<evidence type="ECO:0000256" key="10">
    <source>
        <dbReference type="SAM" id="Coils"/>
    </source>
</evidence>
<dbReference type="GO" id="GO:0005524">
    <property type="term" value="F:ATP binding"/>
    <property type="evidence" value="ECO:0007669"/>
    <property type="project" value="UniProtKB-KW"/>
</dbReference>
<evidence type="ECO:0000256" key="6">
    <source>
        <dbReference type="ARBA" id="ARBA00022840"/>
    </source>
</evidence>
<dbReference type="RefSeq" id="WP_140990787.1">
    <property type="nucleotide sequence ID" value="NZ_VHIQ01000006.1"/>
</dbReference>
<dbReference type="Gene3D" id="3.40.50.300">
    <property type="entry name" value="P-loop containing nucleotide triphosphate hydrolases"/>
    <property type="match status" value="2"/>
</dbReference>
<dbReference type="OrthoDB" id="9806954at2"/>
<name>A0A506PIT0_9FLAO</name>
<protein>
    <recommendedName>
        <fullName evidence="3 9">DNA repair protein RecN</fullName>
    </recommendedName>
    <alternativeName>
        <fullName evidence="8 9">Recombination protein N</fullName>
    </alternativeName>
</protein>
<dbReference type="Proteomes" id="UP000317332">
    <property type="component" value="Unassembled WGS sequence"/>
</dbReference>
<reference evidence="12 13" key="1">
    <citation type="submission" date="2019-06" db="EMBL/GenBank/DDBJ databases">
        <title>Flavobacteriaceae Paucihalobacterium erythroidium CWB-1, complete genome.</title>
        <authorList>
            <person name="Wu S."/>
        </authorList>
    </citation>
    <scope>NUCLEOTIDE SEQUENCE [LARGE SCALE GENOMIC DNA]</scope>
    <source>
        <strain evidence="12 13">CWB-1</strain>
    </source>
</reference>
<accession>A0A506PIT0</accession>
<dbReference type="AlphaFoldDB" id="A0A506PIT0"/>
<dbReference type="EMBL" id="VHIQ01000006">
    <property type="protein sequence ID" value="TPV32290.1"/>
    <property type="molecule type" value="Genomic_DNA"/>
</dbReference>
<keyword evidence="10" id="KW-0175">Coiled coil</keyword>
<evidence type="ECO:0000256" key="7">
    <source>
        <dbReference type="ARBA" id="ARBA00023204"/>
    </source>
</evidence>
<feature type="coiled-coil region" evidence="10">
    <location>
        <begin position="247"/>
        <end position="281"/>
    </location>
</feature>
<keyword evidence="7 9" id="KW-0234">DNA repair</keyword>
<evidence type="ECO:0000256" key="4">
    <source>
        <dbReference type="ARBA" id="ARBA00022741"/>
    </source>
</evidence>
<keyword evidence="13" id="KW-1185">Reference proteome</keyword>
<dbReference type="InterPro" id="IPR003395">
    <property type="entry name" value="RecF/RecN/SMC_N"/>
</dbReference>
<dbReference type="GO" id="GO:0006310">
    <property type="term" value="P:DNA recombination"/>
    <property type="evidence" value="ECO:0007669"/>
    <property type="project" value="InterPro"/>
</dbReference>
<comment type="caution">
    <text evidence="12">The sequence shown here is derived from an EMBL/GenBank/DDBJ whole genome shotgun (WGS) entry which is preliminary data.</text>
</comment>